<accession>A0ABQ5SC66</accession>
<feature type="region of interest" description="Disordered" evidence="7">
    <location>
        <begin position="383"/>
        <end position="494"/>
    </location>
</feature>
<evidence type="ECO:0000313" key="9">
    <source>
        <dbReference type="EMBL" id="GLI67063.1"/>
    </source>
</evidence>
<feature type="coiled-coil region" evidence="6">
    <location>
        <begin position="599"/>
        <end position="626"/>
    </location>
</feature>
<evidence type="ECO:0000256" key="2">
    <source>
        <dbReference type="ARBA" id="ARBA00023016"/>
    </source>
</evidence>
<feature type="domain" description="HSF-type DNA-binding" evidence="8">
    <location>
        <begin position="61"/>
        <end position="85"/>
    </location>
</feature>
<dbReference type="InterPro" id="IPR000232">
    <property type="entry name" value="HSF_DNA-bd"/>
</dbReference>
<feature type="region of interest" description="Disordered" evidence="7">
    <location>
        <begin position="866"/>
        <end position="889"/>
    </location>
</feature>
<evidence type="ECO:0000256" key="7">
    <source>
        <dbReference type="SAM" id="MobiDB-lite"/>
    </source>
</evidence>
<dbReference type="Gene3D" id="1.10.10.10">
    <property type="entry name" value="Winged helix-like DNA-binding domain superfamily/Winged helix DNA-binding domain"/>
    <property type="match status" value="1"/>
</dbReference>
<dbReference type="Proteomes" id="UP001165090">
    <property type="component" value="Unassembled WGS sequence"/>
</dbReference>
<evidence type="ECO:0000256" key="5">
    <source>
        <dbReference type="RuleBase" id="RU004020"/>
    </source>
</evidence>
<protein>
    <recommendedName>
        <fullName evidence="8">HSF-type DNA-binding domain-containing protein</fullName>
    </recommendedName>
</protein>
<evidence type="ECO:0000256" key="6">
    <source>
        <dbReference type="SAM" id="Coils"/>
    </source>
</evidence>
<dbReference type="PANTHER" id="PTHR10015">
    <property type="entry name" value="HEAT SHOCK TRANSCRIPTION FACTOR"/>
    <property type="match status" value="1"/>
</dbReference>
<dbReference type="SMART" id="SM00415">
    <property type="entry name" value="HSF"/>
    <property type="match status" value="1"/>
</dbReference>
<dbReference type="PRINTS" id="PR00056">
    <property type="entry name" value="HSFDOMAIN"/>
</dbReference>
<keyword evidence="6" id="KW-0175">Coiled coil</keyword>
<feature type="compositionally biased region" description="Acidic residues" evidence="7">
    <location>
        <begin position="1339"/>
        <end position="1348"/>
    </location>
</feature>
<dbReference type="InterPro" id="IPR036390">
    <property type="entry name" value="WH_DNA-bd_sf"/>
</dbReference>
<keyword evidence="4" id="KW-0539">Nucleus</keyword>
<reference evidence="9 10" key="1">
    <citation type="journal article" date="2023" name="IScience">
        <title>Expanded male sex-determining region conserved during the evolution of homothallism in the green alga Volvox.</title>
        <authorList>
            <person name="Yamamoto K."/>
            <person name="Matsuzaki R."/>
            <person name="Mahakham W."/>
            <person name="Heman W."/>
            <person name="Sekimoto H."/>
            <person name="Kawachi M."/>
            <person name="Minakuchi Y."/>
            <person name="Toyoda A."/>
            <person name="Nozaki H."/>
        </authorList>
    </citation>
    <scope>NUCLEOTIDE SEQUENCE [LARGE SCALE GENOMIC DNA]</scope>
    <source>
        <strain evidence="9 10">NIES-4468</strain>
    </source>
</reference>
<keyword evidence="10" id="KW-1185">Reference proteome</keyword>
<dbReference type="PROSITE" id="PS00434">
    <property type="entry name" value="HSF_DOMAIN"/>
    <property type="match status" value="1"/>
</dbReference>
<feature type="compositionally biased region" description="Gly residues" evidence="7">
    <location>
        <begin position="386"/>
        <end position="405"/>
    </location>
</feature>
<evidence type="ECO:0000256" key="4">
    <source>
        <dbReference type="ARBA" id="ARBA00023242"/>
    </source>
</evidence>
<gene>
    <name evidence="9" type="ORF">VaNZ11_011253</name>
</gene>
<evidence type="ECO:0000313" key="10">
    <source>
        <dbReference type="Proteomes" id="UP001165090"/>
    </source>
</evidence>
<evidence type="ECO:0000259" key="8">
    <source>
        <dbReference type="PROSITE" id="PS00434"/>
    </source>
</evidence>
<feature type="compositionally biased region" description="Polar residues" evidence="7">
    <location>
        <begin position="422"/>
        <end position="440"/>
    </location>
</feature>
<comment type="similarity">
    <text evidence="5">Belongs to the HSF family.</text>
</comment>
<name>A0ABQ5SC66_9CHLO</name>
<dbReference type="SUPFAM" id="SSF46785">
    <property type="entry name" value="Winged helix' DNA-binding domain"/>
    <property type="match status" value="1"/>
</dbReference>
<feature type="region of interest" description="Disordered" evidence="7">
    <location>
        <begin position="1310"/>
        <end position="1348"/>
    </location>
</feature>
<keyword evidence="3" id="KW-0238">DNA-binding</keyword>
<feature type="region of interest" description="Disordered" evidence="7">
    <location>
        <begin position="1183"/>
        <end position="1218"/>
    </location>
</feature>
<evidence type="ECO:0000256" key="3">
    <source>
        <dbReference type="ARBA" id="ARBA00023125"/>
    </source>
</evidence>
<dbReference type="InterPro" id="IPR036388">
    <property type="entry name" value="WH-like_DNA-bd_sf"/>
</dbReference>
<evidence type="ECO:0000256" key="1">
    <source>
        <dbReference type="ARBA" id="ARBA00004123"/>
    </source>
</evidence>
<comment type="subcellular location">
    <subcellularLocation>
        <location evidence="1">Nucleus</location>
    </subcellularLocation>
</comment>
<dbReference type="EMBL" id="BSDZ01000078">
    <property type="protein sequence ID" value="GLI67063.1"/>
    <property type="molecule type" value="Genomic_DNA"/>
</dbReference>
<organism evidence="9 10">
    <name type="scientific">Volvox africanus</name>
    <dbReference type="NCBI Taxonomy" id="51714"/>
    <lineage>
        <taxon>Eukaryota</taxon>
        <taxon>Viridiplantae</taxon>
        <taxon>Chlorophyta</taxon>
        <taxon>core chlorophytes</taxon>
        <taxon>Chlorophyceae</taxon>
        <taxon>CS clade</taxon>
        <taxon>Chlamydomonadales</taxon>
        <taxon>Volvocaceae</taxon>
        <taxon>Volvox</taxon>
    </lineage>
</organism>
<feature type="coiled-coil region" evidence="6">
    <location>
        <begin position="812"/>
        <end position="846"/>
    </location>
</feature>
<dbReference type="Pfam" id="PF00447">
    <property type="entry name" value="HSF_DNA-bind"/>
    <property type="match status" value="1"/>
</dbReference>
<keyword evidence="2" id="KW-0346">Stress response</keyword>
<comment type="caution">
    <text evidence="9">The sequence shown here is derived from an EMBL/GenBank/DDBJ whole genome shotgun (WGS) entry which is preliminary data.</text>
</comment>
<sequence>MTAEGHTARGQQGGNQSQPAPFLRKTYDLVDDHTTNHIISWGPQGKSFVVWRPSEFAANLLPQYFKHNNFSSFVRQLNTYGFRKVDPDRWEFANEHFQQHNKELLLTIHRRKPASSNVAIATGGSSASAAPGAVVGSSSGSQAAAQLLSGAQPTALQPHPFQISASNQQLPDISATVHATVPPVAAPSAPVPIPVSNTLHSHGSPGLPAAAAGAATAAFSLSPPFPLDLGIAATLPLFTSPSPSGSAAAATVATGAGNGAFGSAPAGLQTLTLGSSVPPLVSPSPGSAFSRPVPTGQAAVARGAIKTEGSQSVGASLLGPLLPAAAPSSCGNNSCDGPAISRLSLLVDEYLKPGQQMLAAITQQTSLPNQAALGMILNDGAAAAADGGGSDSGGAGQVNGLGNIAGGEVPTPPPPPQQQQQHCSYSHSSTTAPSACSAEQSDPMVADSGDGAGGDCSGDRAATAAAVAPEGQVASGGVSYNGNKRSRCEMEPSAPDAASGVAAVVAVLLKGAPNLNPPQPQPQPQPQRQFAAQAMFETCSAGGGALGSGGGGGSSNTCLTGYDAAGNPLPAGITRPLPQHLGGTTAALLSEMAGQLGRLTALAREVEGLKEENTALKRTMEALTHAYGSVRLHGAPAGGDGAAAGGLASGPGGLAVDDATAGEAGGLVRYMYDNGMVDGGAASGASDGAAGGSSGSGPMHLEGTSVAVANAAVAPPPPPPSPVGGPMAGLMPLTQAVGVQQKRLWDQKLRHDDLEKQLQAQREASAMQAAKTAALEAALVANTAKVVHDAAVLGRVLDERVTAQSEVVRDRLEAQERANKVAQDVNQRLEARVAELESLLKALGQDACTLTDVNAGIGRVSLGAASGQKVPPLPQPPPPRPTHSLPLNNYNQKQNHINHLNCPPPPAWTDAAALDARALSYHGRDAQQQLQTTEPHGIGGAAPPPMEGHDDAVASAAAVVVAPPPPQPPQRLTLALSPEAELYAKSIEDRLWGTVERIVSSASNPADGARLVLQVAKARHDAYAATAATAAAMALSSSSGGAVATAAGTGISSGGGGGGAVAAAAAAAAASDANGHTIGGSGASDSNTPGASGCNAGDGGAPDGAIAGDSGGGGSIRVAAVTAATVSGSPLVLCGRAAPAGHDVCIADIEMFRTGQRAIDLGGGSSGGGGTNTGRYSGGAVAFSERHSRRRETAAAAAATVGEGANSREGSGSCPPPPLPIPLPPTMTTAVGLGGGGVDGSSDYISRSFRLLAAKPCFDNLAAVNQHQHLGCSQLKFHPHAASASVSAAAAGTTIVPGTALDTAVAAANTPVEAGDGEGHSTTPNDEKEKGQRNQQDQENVDDMDLGV</sequence>
<feature type="compositionally biased region" description="Pro residues" evidence="7">
    <location>
        <begin position="871"/>
        <end position="881"/>
    </location>
</feature>
<feature type="region of interest" description="Disordered" evidence="7">
    <location>
        <begin position="1"/>
        <end position="21"/>
    </location>
</feature>
<dbReference type="PANTHER" id="PTHR10015:SF427">
    <property type="entry name" value="HEAT SHOCK FACTOR PROTEIN"/>
    <property type="match status" value="1"/>
</dbReference>
<proteinExistence type="inferred from homology"/>